<dbReference type="Proteomes" id="UP000620559">
    <property type="component" value="Unassembled WGS sequence"/>
</dbReference>
<comment type="caution">
    <text evidence="1">The sequence shown here is derived from an EMBL/GenBank/DDBJ whole genome shotgun (WGS) entry which is preliminary data.</text>
</comment>
<accession>A0A8J7K157</accession>
<organism evidence="1 2">
    <name type="scientific">Plectonema cf. radiosum LEGE 06105</name>
    <dbReference type="NCBI Taxonomy" id="945769"/>
    <lineage>
        <taxon>Bacteria</taxon>
        <taxon>Bacillati</taxon>
        <taxon>Cyanobacteriota</taxon>
        <taxon>Cyanophyceae</taxon>
        <taxon>Oscillatoriophycideae</taxon>
        <taxon>Oscillatoriales</taxon>
        <taxon>Microcoleaceae</taxon>
        <taxon>Plectonema</taxon>
    </lineage>
</organism>
<sequence length="62" mass="7130">MWRIANWLRRLGSRLVKALNINVESSPPAQLEDLSEEDLQAYLQVLEEILRAISESNGEYNS</sequence>
<proteinExistence type="predicted"/>
<protein>
    <submittedName>
        <fullName evidence="1">Uncharacterized protein</fullName>
    </submittedName>
</protein>
<dbReference type="AlphaFoldDB" id="A0A8J7K157"/>
<dbReference type="EMBL" id="JADEWL010000003">
    <property type="protein sequence ID" value="MBE9211452.1"/>
    <property type="molecule type" value="Genomic_DNA"/>
</dbReference>
<evidence type="ECO:0000313" key="1">
    <source>
        <dbReference type="EMBL" id="MBE9211452.1"/>
    </source>
</evidence>
<reference evidence="1" key="1">
    <citation type="submission" date="2020-10" db="EMBL/GenBank/DDBJ databases">
        <authorList>
            <person name="Castelo-Branco R."/>
            <person name="Eusebio N."/>
            <person name="Adriana R."/>
            <person name="Vieira A."/>
            <person name="Brugerolle De Fraissinette N."/>
            <person name="Rezende De Castro R."/>
            <person name="Schneider M.P."/>
            <person name="Vasconcelos V."/>
            <person name="Leao P.N."/>
        </authorList>
    </citation>
    <scope>NUCLEOTIDE SEQUENCE</scope>
    <source>
        <strain evidence="1">LEGE 06105</strain>
    </source>
</reference>
<dbReference type="RefSeq" id="WP_193916397.1">
    <property type="nucleotide sequence ID" value="NZ_JADEWL010000003.1"/>
</dbReference>
<keyword evidence="2" id="KW-1185">Reference proteome</keyword>
<evidence type="ECO:0000313" key="2">
    <source>
        <dbReference type="Proteomes" id="UP000620559"/>
    </source>
</evidence>
<gene>
    <name evidence="1" type="ORF">IQ247_01755</name>
</gene>
<name>A0A8J7K157_9CYAN</name>